<feature type="transmembrane region" description="Helical" evidence="1">
    <location>
        <begin position="20"/>
        <end position="37"/>
    </location>
</feature>
<feature type="transmembrane region" description="Helical" evidence="1">
    <location>
        <begin position="152"/>
        <end position="172"/>
    </location>
</feature>
<feature type="transmembrane region" description="Helical" evidence="1">
    <location>
        <begin position="205"/>
        <end position="221"/>
    </location>
</feature>
<feature type="transmembrane region" description="Helical" evidence="1">
    <location>
        <begin position="79"/>
        <end position="106"/>
    </location>
</feature>
<comment type="caution">
    <text evidence="2">The sequence shown here is derived from an EMBL/GenBank/DDBJ whole genome shotgun (WGS) entry which is preliminary data.</text>
</comment>
<keyword evidence="1" id="KW-1133">Transmembrane helix</keyword>
<feature type="transmembrane region" description="Helical" evidence="1">
    <location>
        <begin position="321"/>
        <end position="341"/>
    </location>
</feature>
<reference evidence="2 3" key="1">
    <citation type="journal article" date="2015" name="Genome Announc.">
        <title>Expanding the biotechnology potential of lactobacilli through comparative genomics of 213 strains and associated genera.</title>
        <authorList>
            <person name="Sun Z."/>
            <person name="Harris H.M."/>
            <person name="McCann A."/>
            <person name="Guo C."/>
            <person name="Argimon S."/>
            <person name="Zhang W."/>
            <person name="Yang X."/>
            <person name="Jeffery I.B."/>
            <person name="Cooney J.C."/>
            <person name="Kagawa T.F."/>
            <person name="Liu W."/>
            <person name="Song Y."/>
            <person name="Salvetti E."/>
            <person name="Wrobel A."/>
            <person name="Rasinkangas P."/>
            <person name="Parkhill J."/>
            <person name="Rea M.C."/>
            <person name="O'Sullivan O."/>
            <person name="Ritari J."/>
            <person name="Douillard F.P."/>
            <person name="Paul Ross R."/>
            <person name="Yang R."/>
            <person name="Briner A.E."/>
            <person name="Felis G.E."/>
            <person name="de Vos W.M."/>
            <person name="Barrangou R."/>
            <person name="Klaenhammer T.R."/>
            <person name="Caufield P.W."/>
            <person name="Cui Y."/>
            <person name="Zhang H."/>
            <person name="O'Toole P.W."/>
        </authorList>
    </citation>
    <scope>NUCLEOTIDE SEQUENCE [LARGE SCALE GENOMIC DNA]</scope>
    <source>
        <strain evidence="2 3">DSM 13345</strain>
    </source>
</reference>
<gene>
    <name evidence="2" type="ORF">FC47_GL001119</name>
</gene>
<sequence length="404" mass="46596">MSDLSLRMKQAWQTRLDGEILYFFAFVLYFFFSFIRNTTFNPYIGARPFNLVSYMVVGLLVIKIYIFDRQQLKSVFLTTIGLVIAVVSWRMSGSNLIIVMMAFILGARNISFKKIIKWYFWLGTVMLFMVMFFSLTGVIQNMVFVAKGRVPRYALGIIYPTDFAAHVLYLVLAHSYLNYKSLNVRYYITYFIVASITMLVTNARLSFICLLLTIPVLWIAKHAELEHRPVAKLVASLYWTSTPLLAVITFFATYLFDNTNHIFYMIDHLLSGRLSYGNMSLWRYPITFWGQKVIEHGHGGSAGMKVFNQHDAGYFYIDSSYMRLIMIYGLVVAVIMVGIFMAISIRETSAKRYVIPAILFIVSISCMVEQHLLELTYNPFLLALFAEVGTNKALEEKTIEKQKL</sequence>
<keyword evidence="1" id="KW-0812">Transmembrane</keyword>
<organism evidence="2 3">
    <name type="scientific">Limosilactobacillus mucosae DSM 13345</name>
    <dbReference type="NCBI Taxonomy" id="1423771"/>
    <lineage>
        <taxon>Bacteria</taxon>
        <taxon>Bacillati</taxon>
        <taxon>Bacillota</taxon>
        <taxon>Bacilli</taxon>
        <taxon>Lactobacillales</taxon>
        <taxon>Lactobacillaceae</taxon>
        <taxon>Limosilactobacillus</taxon>
    </lineage>
</organism>
<protein>
    <submittedName>
        <fullName evidence="2">Membrane protein</fullName>
    </submittedName>
</protein>
<dbReference type="Proteomes" id="UP000050901">
    <property type="component" value="Unassembled WGS sequence"/>
</dbReference>
<feature type="transmembrane region" description="Helical" evidence="1">
    <location>
        <begin position="118"/>
        <end position="140"/>
    </location>
</feature>
<evidence type="ECO:0000313" key="2">
    <source>
        <dbReference type="EMBL" id="KRL24032.1"/>
    </source>
</evidence>
<name>A0A0R1NUX5_LIMMU</name>
<feature type="transmembrane region" description="Helical" evidence="1">
    <location>
        <begin position="233"/>
        <end position="256"/>
    </location>
</feature>
<evidence type="ECO:0000313" key="3">
    <source>
        <dbReference type="Proteomes" id="UP000050901"/>
    </source>
</evidence>
<keyword evidence="1" id="KW-0472">Membrane</keyword>
<dbReference type="RefSeq" id="WP_056968664.1">
    <property type="nucleotide sequence ID" value="NZ_AZEQ01000022.1"/>
</dbReference>
<dbReference type="AlphaFoldDB" id="A0A0R1NUX5"/>
<accession>A0A0R1NUX5</accession>
<dbReference type="EMBL" id="AZEQ01000022">
    <property type="protein sequence ID" value="KRL24032.1"/>
    <property type="molecule type" value="Genomic_DNA"/>
</dbReference>
<feature type="transmembrane region" description="Helical" evidence="1">
    <location>
        <begin position="49"/>
        <end position="67"/>
    </location>
</feature>
<feature type="transmembrane region" description="Helical" evidence="1">
    <location>
        <begin position="353"/>
        <end position="373"/>
    </location>
</feature>
<evidence type="ECO:0000256" key="1">
    <source>
        <dbReference type="SAM" id="Phobius"/>
    </source>
</evidence>
<dbReference type="PATRIC" id="fig|1423771.3.peg.1129"/>
<proteinExistence type="predicted"/>
<feature type="transmembrane region" description="Helical" evidence="1">
    <location>
        <begin position="184"/>
        <end position="199"/>
    </location>
</feature>